<evidence type="ECO:0000256" key="1">
    <source>
        <dbReference type="SAM" id="Phobius"/>
    </source>
</evidence>
<keyword evidence="1" id="KW-0812">Transmembrane</keyword>
<evidence type="ECO:0000313" key="3">
    <source>
        <dbReference type="Proteomes" id="UP001589836"/>
    </source>
</evidence>
<comment type="caution">
    <text evidence="2">The sequence shown here is derived from an EMBL/GenBank/DDBJ whole genome shotgun (WGS) entry which is preliminary data.</text>
</comment>
<proteinExistence type="predicted"/>
<keyword evidence="1" id="KW-1133">Transmembrane helix</keyword>
<sequence length="79" mass="8815">MIVVQIVIFSLLLSIFLLIHKRCKDSIYPIGLIVIILGIGTLVYCGIREGFEPLLVLLLVTFVTALAGVTSTFLRRIKR</sequence>
<evidence type="ECO:0000313" key="2">
    <source>
        <dbReference type="EMBL" id="MFC0523057.1"/>
    </source>
</evidence>
<gene>
    <name evidence="2" type="ORF">ACFFGV_05540</name>
</gene>
<keyword evidence="1" id="KW-0472">Membrane</keyword>
<evidence type="ECO:0008006" key="4">
    <source>
        <dbReference type="Google" id="ProtNLM"/>
    </source>
</evidence>
<reference evidence="2 3" key="1">
    <citation type="submission" date="2024-09" db="EMBL/GenBank/DDBJ databases">
        <authorList>
            <person name="Sun Q."/>
            <person name="Mori K."/>
        </authorList>
    </citation>
    <scope>NUCLEOTIDE SEQUENCE [LARGE SCALE GENOMIC DNA]</scope>
    <source>
        <strain evidence="2 3">NCAIM B.02529</strain>
    </source>
</reference>
<dbReference type="Proteomes" id="UP001589836">
    <property type="component" value="Unassembled WGS sequence"/>
</dbReference>
<dbReference type="EMBL" id="JBHLTP010000003">
    <property type="protein sequence ID" value="MFC0523057.1"/>
    <property type="molecule type" value="Genomic_DNA"/>
</dbReference>
<organism evidence="2 3">
    <name type="scientific">Pontibacillus salicampi</name>
    <dbReference type="NCBI Taxonomy" id="1449801"/>
    <lineage>
        <taxon>Bacteria</taxon>
        <taxon>Bacillati</taxon>
        <taxon>Bacillota</taxon>
        <taxon>Bacilli</taxon>
        <taxon>Bacillales</taxon>
        <taxon>Bacillaceae</taxon>
        <taxon>Pontibacillus</taxon>
    </lineage>
</organism>
<feature type="transmembrane region" description="Helical" evidence="1">
    <location>
        <begin position="27"/>
        <end position="47"/>
    </location>
</feature>
<protein>
    <recommendedName>
        <fullName evidence="4">YesK-like protein</fullName>
    </recommendedName>
</protein>
<accession>A0ABV6LL40</accession>
<feature type="transmembrane region" description="Helical" evidence="1">
    <location>
        <begin position="54"/>
        <end position="74"/>
    </location>
</feature>
<keyword evidence="3" id="KW-1185">Reference proteome</keyword>
<dbReference type="RefSeq" id="WP_377345591.1">
    <property type="nucleotide sequence ID" value="NZ_JBHLTP010000003.1"/>
</dbReference>
<name>A0ABV6LL40_9BACI</name>